<gene>
    <name evidence="1" type="ordered locus">Mpal_1312</name>
</gene>
<dbReference type="eggNOG" id="arCOG07676">
    <property type="taxonomic scope" value="Archaea"/>
</dbReference>
<dbReference type="GeneID" id="25394141"/>
<reference evidence="1 2" key="1">
    <citation type="journal article" date="2015" name="Genome Announc.">
        <title>Complete Genome Sequence of Methanosphaerula palustris E1-9CT, a Hydrogenotrophic Methanogen Isolated from a Minerotrophic Fen Peatland.</title>
        <authorList>
            <person name="Cadillo-Quiroz H."/>
            <person name="Browne P."/>
            <person name="Kyrpides N."/>
            <person name="Woyke T."/>
            <person name="Goodwin L."/>
            <person name="Detter C."/>
            <person name="Yavitt J.B."/>
            <person name="Zinder S.H."/>
        </authorList>
    </citation>
    <scope>NUCLEOTIDE SEQUENCE [LARGE SCALE GENOMIC DNA]</scope>
    <source>
        <strain evidence="2">ATCC BAA-1556 / DSM 19958 / E1-9c</strain>
    </source>
</reference>
<keyword evidence="2" id="KW-1185">Reference proteome</keyword>
<dbReference type="Proteomes" id="UP000002457">
    <property type="component" value="Chromosome"/>
</dbReference>
<dbReference type="HOGENOM" id="CLU_1567166_0_0_2"/>
<dbReference type="AlphaFoldDB" id="B8GHP0"/>
<evidence type="ECO:0000313" key="1">
    <source>
        <dbReference type="EMBL" id="ACL16645.1"/>
    </source>
</evidence>
<name>B8GHP0_METPE</name>
<organism evidence="1 2">
    <name type="scientific">Methanosphaerula palustris (strain ATCC BAA-1556 / DSM 19958 / E1-9c)</name>
    <dbReference type="NCBI Taxonomy" id="521011"/>
    <lineage>
        <taxon>Archaea</taxon>
        <taxon>Methanobacteriati</taxon>
        <taxon>Methanobacteriota</taxon>
        <taxon>Stenosarchaea group</taxon>
        <taxon>Methanomicrobia</taxon>
        <taxon>Methanomicrobiales</taxon>
        <taxon>Methanoregulaceae</taxon>
        <taxon>Methanosphaerula</taxon>
    </lineage>
</organism>
<accession>B8GHP0</accession>
<dbReference type="OrthoDB" id="117298at2157"/>
<dbReference type="EMBL" id="CP001338">
    <property type="protein sequence ID" value="ACL16645.1"/>
    <property type="molecule type" value="Genomic_DNA"/>
</dbReference>
<dbReference type="PROSITE" id="PS51257">
    <property type="entry name" value="PROKAR_LIPOPROTEIN"/>
    <property type="match status" value="1"/>
</dbReference>
<sequence precursor="true">MNWKIIAILLLSLAVMMMGAGCTTTPTVNNTTTTTTVPATTAGLASATGLSAAATTVAAATGGDNSLTPGPTQAMPKGNDVFVQVNQKDPIDHSITVIYNGGAGMNSVTGCTVHLIRSDGTDETKSLTTQTGSELTFKGTKNPDRIVVTVTTNSGQTYTIIDQMSALAPR</sequence>
<evidence type="ECO:0008006" key="3">
    <source>
        <dbReference type="Google" id="ProtNLM"/>
    </source>
</evidence>
<dbReference type="STRING" id="521011.Mpal_1312"/>
<evidence type="ECO:0000313" key="2">
    <source>
        <dbReference type="Proteomes" id="UP000002457"/>
    </source>
</evidence>
<dbReference type="RefSeq" id="WP_012617964.1">
    <property type="nucleotide sequence ID" value="NC_011832.1"/>
</dbReference>
<dbReference type="KEGG" id="mpl:Mpal_1312"/>
<protein>
    <recommendedName>
        <fullName evidence="3">Lipoprotein</fullName>
    </recommendedName>
</protein>
<proteinExistence type="predicted"/>